<name>A0A0F9FHW8_9ZZZZ</name>
<sequence length="267" mass="31621">MIEPNHPLLSVRRQCELLSLNRSTLYYQPAHESALNLRLMRLLDEQYMRTPFYGVPRMTAYLRRQGYDVNHKRIQRLMQKMGLQAIFPRPKTSLAGKGHKIYPYLLRGLEITRPNQVWSSDITYIPMRQGFMYLVAIMDWFSRYVLAWQLSNTLDGYFCQDVLQQALQQDQPEIFNTDQGVQFTAHEFTGYLEKAEIRISMDGRGRAFDNIFIERLWRSVKYEDIYLKDYATVPELDAGLAAYFRFYNDERLHQSLSYQTPAEVHFA</sequence>
<dbReference type="InterPro" id="IPR025948">
    <property type="entry name" value="HTH-like_dom"/>
</dbReference>
<dbReference type="AlphaFoldDB" id="A0A0F9FHW8"/>
<dbReference type="SUPFAM" id="SSF53098">
    <property type="entry name" value="Ribonuclease H-like"/>
    <property type="match status" value="1"/>
</dbReference>
<dbReference type="GO" id="GO:0015074">
    <property type="term" value="P:DNA integration"/>
    <property type="evidence" value="ECO:0007669"/>
    <property type="project" value="InterPro"/>
</dbReference>
<evidence type="ECO:0000259" key="1">
    <source>
        <dbReference type="PROSITE" id="PS50994"/>
    </source>
</evidence>
<dbReference type="PANTHER" id="PTHR46889">
    <property type="entry name" value="TRANSPOSASE INSF FOR INSERTION SEQUENCE IS3B-RELATED"/>
    <property type="match status" value="1"/>
</dbReference>
<dbReference type="InterPro" id="IPR012337">
    <property type="entry name" value="RNaseH-like_sf"/>
</dbReference>
<feature type="domain" description="Integrase catalytic" evidence="1">
    <location>
        <begin position="110"/>
        <end position="267"/>
    </location>
</feature>
<dbReference type="InterPro" id="IPR050900">
    <property type="entry name" value="Transposase_IS3/IS150/IS904"/>
</dbReference>
<dbReference type="Gene3D" id="3.30.420.10">
    <property type="entry name" value="Ribonuclease H-like superfamily/Ribonuclease H"/>
    <property type="match status" value="1"/>
</dbReference>
<dbReference type="InterPro" id="IPR036397">
    <property type="entry name" value="RNaseH_sf"/>
</dbReference>
<accession>A0A0F9FHW8</accession>
<dbReference type="Pfam" id="PF00665">
    <property type="entry name" value="rve"/>
    <property type="match status" value="1"/>
</dbReference>
<dbReference type="PANTHER" id="PTHR46889:SF4">
    <property type="entry name" value="TRANSPOSASE INSO FOR INSERTION SEQUENCE ELEMENT IS911B-RELATED"/>
    <property type="match status" value="1"/>
</dbReference>
<gene>
    <name evidence="2" type="ORF">LCGC14_2028530</name>
</gene>
<dbReference type="EMBL" id="LAZR01023569">
    <property type="protein sequence ID" value="KKL78071.1"/>
    <property type="molecule type" value="Genomic_DNA"/>
</dbReference>
<dbReference type="GO" id="GO:0003676">
    <property type="term" value="F:nucleic acid binding"/>
    <property type="evidence" value="ECO:0007669"/>
    <property type="project" value="InterPro"/>
</dbReference>
<dbReference type="InterPro" id="IPR001584">
    <property type="entry name" value="Integrase_cat-core"/>
</dbReference>
<reference evidence="2" key="1">
    <citation type="journal article" date="2015" name="Nature">
        <title>Complex archaea that bridge the gap between prokaryotes and eukaryotes.</title>
        <authorList>
            <person name="Spang A."/>
            <person name="Saw J.H."/>
            <person name="Jorgensen S.L."/>
            <person name="Zaremba-Niedzwiedzka K."/>
            <person name="Martijn J."/>
            <person name="Lind A.E."/>
            <person name="van Eijk R."/>
            <person name="Schleper C."/>
            <person name="Guy L."/>
            <person name="Ettema T.J."/>
        </authorList>
    </citation>
    <scope>NUCLEOTIDE SEQUENCE</scope>
</reference>
<organism evidence="2">
    <name type="scientific">marine sediment metagenome</name>
    <dbReference type="NCBI Taxonomy" id="412755"/>
    <lineage>
        <taxon>unclassified sequences</taxon>
        <taxon>metagenomes</taxon>
        <taxon>ecological metagenomes</taxon>
    </lineage>
</organism>
<proteinExistence type="predicted"/>
<evidence type="ECO:0000313" key="2">
    <source>
        <dbReference type="EMBL" id="KKL78071.1"/>
    </source>
</evidence>
<dbReference type="InterPro" id="IPR048020">
    <property type="entry name" value="Transpos_IS3"/>
</dbReference>
<dbReference type="PROSITE" id="PS50994">
    <property type="entry name" value="INTEGRASE"/>
    <property type="match status" value="1"/>
</dbReference>
<protein>
    <recommendedName>
        <fullName evidence="1">Integrase catalytic domain-containing protein</fullName>
    </recommendedName>
</protein>
<dbReference type="NCBIfam" id="NF033516">
    <property type="entry name" value="transpos_IS3"/>
    <property type="match status" value="1"/>
</dbReference>
<dbReference type="Pfam" id="PF13276">
    <property type="entry name" value="HTH_21"/>
    <property type="match status" value="1"/>
</dbReference>
<comment type="caution">
    <text evidence="2">The sequence shown here is derived from an EMBL/GenBank/DDBJ whole genome shotgun (WGS) entry which is preliminary data.</text>
</comment>